<dbReference type="Proteomes" id="UP001552299">
    <property type="component" value="Unassembled WGS sequence"/>
</dbReference>
<dbReference type="AlphaFoldDB" id="A0ABD0TX98"/>
<evidence type="ECO:0000313" key="2">
    <source>
        <dbReference type="Proteomes" id="UP001552299"/>
    </source>
</evidence>
<dbReference type="EMBL" id="JANQDX010000019">
    <property type="protein sequence ID" value="KAL0904289.1"/>
    <property type="molecule type" value="Genomic_DNA"/>
</dbReference>
<proteinExistence type="predicted"/>
<name>A0ABD0TX98_DENTH</name>
<gene>
    <name evidence="1" type="ORF">M5K25_026380</name>
</gene>
<accession>A0ABD0TX98</accession>
<reference evidence="1 2" key="1">
    <citation type="journal article" date="2024" name="Plant Biotechnol. J.">
        <title>Dendrobium thyrsiflorum genome and its molecular insights into genes involved in important horticultural traits.</title>
        <authorList>
            <person name="Chen B."/>
            <person name="Wang J.Y."/>
            <person name="Zheng P.J."/>
            <person name="Li K.L."/>
            <person name="Liang Y.M."/>
            <person name="Chen X.F."/>
            <person name="Zhang C."/>
            <person name="Zhao X."/>
            <person name="He X."/>
            <person name="Zhang G.Q."/>
            <person name="Liu Z.J."/>
            <person name="Xu Q."/>
        </authorList>
    </citation>
    <scope>NUCLEOTIDE SEQUENCE [LARGE SCALE GENOMIC DNA]</scope>
    <source>
        <strain evidence="1">GZMU011</strain>
    </source>
</reference>
<sequence>MPFSALRAVDLSSVQTPSGGALSLSFDGVLCEGNVNVVLESFLELLEVDSLLVEEAWLFVLLHQFFLSNLEVLQHCFFFVCDLCLLLCVLTLPENSPWIAFLLFLIPKPLQVWRCKPIPLMVDRMCDLTGLPIGSSACEERKDSTMMFSGPSITFCFGSDSRVTVPESLLSGLPAGGIPLPRGPISYMGATTADIESPLSAGPKGSGGCGIFSPSILLAALVRQVVGFTYFWLREPDRDPGRHSSPPPFSSDCLALTRWASEFRGLFICCGQADNESPLSAVPKGSGGCGSLSPSILLAALVRQVVGFTYFWLREPDRDPGRYSSPPPFSSDCLALTRWASEFRGLFICCGQADNESPLSAVPKGSGGCGSLSPSILLAALVRQADNESPLSAVPKGPGGCGSLSPSILLAALVRQVLCEGNVNVVLESFLELLEVDSLLVEEAWLFVLLHQFFLSNLEVLQHCFFFVCDLCLLLCVLTLPENSPWIAFLLFLIPKPLQCDRTLRVPRLPAASAEVFLSEVHTPVAGLLPLDGPSSESYQTRDLHPSPDFYPWTDFCRTSTRHELSSDFYPTLDLRLSPDFSLSSNFHRTSTRRCTYARRRTFVKLIPDIELKPVAGLLHVDGFSSDLYPTPDFRPSPDFCL</sequence>
<organism evidence="1 2">
    <name type="scientific">Dendrobium thyrsiflorum</name>
    <name type="common">Pinecone-like raceme dendrobium</name>
    <name type="synonym">Orchid</name>
    <dbReference type="NCBI Taxonomy" id="117978"/>
    <lineage>
        <taxon>Eukaryota</taxon>
        <taxon>Viridiplantae</taxon>
        <taxon>Streptophyta</taxon>
        <taxon>Embryophyta</taxon>
        <taxon>Tracheophyta</taxon>
        <taxon>Spermatophyta</taxon>
        <taxon>Magnoliopsida</taxon>
        <taxon>Liliopsida</taxon>
        <taxon>Asparagales</taxon>
        <taxon>Orchidaceae</taxon>
        <taxon>Epidendroideae</taxon>
        <taxon>Malaxideae</taxon>
        <taxon>Dendrobiinae</taxon>
        <taxon>Dendrobium</taxon>
    </lineage>
</organism>
<comment type="caution">
    <text evidence="1">The sequence shown here is derived from an EMBL/GenBank/DDBJ whole genome shotgun (WGS) entry which is preliminary data.</text>
</comment>
<keyword evidence="2" id="KW-1185">Reference proteome</keyword>
<protein>
    <submittedName>
        <fullName evidence="1">Uncharacterized protein</fullName>
    </submittedName>
</protein>
<evidence type="ECO:0000313" key="1">
    <source>
        <dbReference type="EMBL" id="KAL0904289.1"/>
    </source>
</evidence>